<dbReference type="PANTHER" id="PTHR43162:SF1">
    <property type="entry name" value="PRESTALK A DIFFERENTIATION PROTEIN A"/>
    <property type="match status" value="1"/>
</dbReference>
<dbReference type="Gene3D" id="3.90.25.10">
    <property type="entry name" value="UDP-galactose 4-epimerase, domain 1"/>
    <property type="match status" value="1"/>
</dbReference>
<reference evidence="2 3" key="1">
    <citation type="journal article" date="2012" name="Genet. Mol. Biol.">
        <title>Analysis of 16S rRNA and mxaF genes revealing insights into Methylobacterium niche-specific plant association.</title>
        <authorList>
            <person name="Dourado M.N."/>
            <person name="Andreote F.D."/>
            <person name="Dini-Andreote F."/>
            <person name="Conti R."/>
            <person name="Araujo J.M."/>
            <person name="Araujo W.L."/>
        </authorList>
    </citation>
    <scope>NUCLEOTIDE SEQUENCE [LARGE SCALE GENOMIC DNA]</scope>
    <source>
        <strain evidence="2 3">SR1.6/6</strain>
    </source>
</reference>
<name>A0A6B9FRU2_9HYPH</name>
<dbReference type="SUPFAM" id="SSF51735">
    <property type="entry name" value="NAD(P)-binding Rossmann-fold domains"/>
    <property type="match status" value="1"/>
</dbReference>
<gene>
    <name evidence="2" type="ORF">MMSR116_28475</name>
</gene>
<accession>A0A6B9FRU2</accession>
<protein>
    <submittedName>
        <fullName evidence="2">NAD(P)H-binding protein</fullName>
    </submittedName>
</protein>
<evidence type="ECO:0000313" key="3">
    <source>
        <dbReference type="Proteomes" id="UP000012488"/>
    </source>
</evidence>
<dbReference type="EMBL" id="CP043538">
    <property type="protein sequence ID" value="QGY05393.1"/>
    <property type="molecule type" value="Genomic_DNA"/>
</dbReference>
<dbReference type="OrthoDB" id="9798669at2"/>
<dbReference type="KEGG" id="mmes:MMSR116_28475"/>
<evidence type="ECO:0000313" key="2">
    <source>
        <dbReference type="EMBL" id="QGY05393.1"/>
    </source>
</evidence>
<dbReference type="Proteomes" id="UP000012488">
    <property type="component" value="Chromosome"/>
</dbReference>
<dbReference type="Gene3D" id="3.40.50.720">
    <property type="entry name" value="NAD(P)-binding Rossmann-like Domain"/>
    <property type="match status" value="1"/>
</dbReference>
<dbReference type="InterPro" id="IPR036291">
    <property type="entry name" value="NAD(P)-bd_dom_sf"/>
</dbReference>
<dbReference type="PANTHER" id="PTHR43162">
    <property type="match status" value="1"/>
</dbReference>
<dbReference type="RefSeq" id="WP_010684219.1">
    <property type="nucleotide sequence ID" value="NZ_CP043538.1"/>
</dbReference>
<proteinExistence type="predicted"/>
<dbReference type="AlphaFoldDB" id="A0A6B9FRU2"/>
<dbReference type="InterPro" id="IPR051604">
    <property type="entry name" value="Ergot_Alk_Oxidoreductase"/>
</dbReference>
<feature type="domain" description="NmrA-like" evidence="1">
    <location>
        <begin position="2"/>
        <end position="254"/>
    </location>
</feature>
<reference evidence="2 3" key="2">
    <citation type="journal article" date="2013" name="Genome Announc.">
        <title>Draft Genome Sequence of Methylobacterium mesophilicum Strain SR1.6/6, Isolated from Citrus sinensis.</title>
        <authorList>
            <person name="Marinho Almeida D."/>
            <person name="Dini-Andreote F."/>
            <person name="Camargo Neves A.A."/>
            <person name="Juca Ramos R.T."/>
            <person name="Andreote F.D."/>
            <person name="Carneiro A.R."/>
            <person name="Oliveira de Souza Lima A."/>
            <person name="Caracciolo Gomes de Sa P.H."/>
            <person name="Ribeiro Barbosa M.S."/>
            <person name="Araujo W.L."/>
            <person name="Silva A."/>
        </authorList>
    </citation>
    <scope>NUCLEOTIDE SEQUENCE [LARGE SCALE GENOMIC DNA]</scope>
    <source>
        <strain evidence="2 3">SR1.6/6</strain>
    </source>
</reference>
<dbReference type="InterPro" id="IPR008030">
    <property type="entry name" value="NmrA-like"/>
</dbReference>
<sequence length="292" mass="31230">MTILVTGSTGRIGSAVIEHLALAGASVRALTRAPEKARFPTGVDAVRGDPADIDAMRAALSGIDTLFLLVANVPDELTQAITTLSLAREAGVRGIVYLSVYKAEAYVDAPHFTGKHAVERMIADLRLPATVLRPAYFMQNDFAQKEPLLGAGVYGVPLGTAGVSMVDTRDIAEAAALELLRRERAPGSLPAETYDLVGPDALTGPALAEIWAETLGRPVGYGGDDLDALEERLRAFAPAWLAYDLKVMMRRYQEDGAVATAAEVERFAALLGHRPRGYRDFAAEVARAWRGA</sequence>
<dbReference type="Pfam" id="PF05368">
    <property type="entry name" value="NmrA"/>
    <property type="match status" value="1"/>
</dbReference>
<organism evidence="2 3">
    <name type="scientific">Methylobacterium mesophilicum SR1.6/6</name>
    <dbReference type="NCBI Taxonomy" id="908290"/>
    <lineage>
        <taxon>Bacteria</taxon>
        <taxon>Pseudomonadati</taxon>
        <taxon>Pseudomonadota</taxon>
        <taxon>Alphaproteobacteria</taxon>
        <taxon>Hyphomicrobiales</taxon>
        <taxon>Methylobacteriaceae</taxon>
        <taxon>Methylobacterium</taxon>
    </lineage>
</organism>
<evidence type="ECO:0000259" key="1">
    <source>
        <dbReference type="Pfam" id="PF05368"/>
    </source>
</evidence>